<feature type="transmembrane region" description="Helical" evidence="1">
    <location>
        <begin position="66"/>
        <end position="85"/>
    </location>
</feature>
<feature type="domain" description="CAAX prenyl protease 2/Lysostaphin resistance protein A-like" evidence="2">
    <location>
        <begin position="164"/>
        <end position="250"/>
    </location>
</feature>
<dbReference type="Proteomes" id="UP000076481">
    <property type="component" value="Unassembled WGS sequence"/>
</dbReference>
<dbReference type="EMBL" id="LVWG01000035">
    <property type="protein sequence ID" value="KZK73658.1"/>
    <property type="molecule type" value="Genomic_DNA"/>
</dbReference>
<feature type="transmembrane region" description="Helical" evidence="1">
    <location>
        <begin position="12"/>
        <end position="37"/>
    </location>
</feature>
<feature type="transmembrane region" description="Helical" evidence="1">
    <location>
        <begin position="276"/>
        <end position="293"/>
    </location>
</feature>
<dbReference type="InterPro" id="IPR003675">
    <property type="entry name" value="Rce1/LyrA-like_dom"/>
</dbReference>
<protein>
    <submittedName>
        <fullName evidence="3">Abortive phage infection protein</fullName>
    </submittedName>
</protein>
<comment type="caution">
    <text evidence="3">The sequence shown here is derived from an EMBL/GenBank/DDBJ whole genome shotgun (WGS) entry which is preliminary data.</text>
</comment>
<evidence type="ECO:0000313" key="3">
    <source>
        <dbReference type="EMBL" id="KZK73658.1"/>
    </source>
</evidence>
<reference evidence="3 4" key="1">
    <citation type="submission" date="2016-03" db="EMBL/GenBank/DDBJ databases">
        <title>Speciation and ecological success in dimly lit waters: horizontal gene transfer in a green sulfur bacteria bloom unveiled by metagenomic assembly.</title>
        <authorList>
            <person name="Llorens-Mares T."/>
            <person name="Liu Z."/>
            <person name="Allen L.Z."/>
            <person name="Rusch D.B."/>
            <person name="Craig M.T."/>
            <person name="Dupont C.L."/>
            <person name="Bryant D.A."/>
            <person name="Casamayor E.O."/>
        </authorList>
    </citation>
    <scope>NUCLEOTIDE SEQUENCE [LARGE SCALE GENOMIC DNA]</scope>
    <source>
        <strain evidence="3">CIII</strain>
    </source>
</reference>
<dbReference type="Pfam" id="PF02517">
    <property type="entry name" value="Rce1-like"/>
    <property type="match status" value="1"/>
</dbReference>
<sequence length="303" mass="32418">MMVPVAVRRPSFLFTTLFLLATMVLYPVAGALLFSLAGGSGEAVLGGGGIGGLLGPLRMAQASGQLMMLALPVLLLAAWHVRAPLFSLESLRFLGVRGGFDWRLAGFAVAGVFLLQPLVFTVAGLQNLFLWPALGAAGAEVVRQQAVMEVFIAELAHAGSVGEFLVVASVLAVVPAVTEELLFRGYVQGNYTRSMRPFSAVLLTGTMFAFFHMSAANLLPLALLGWYIGYIYSRTGNLAVPVSVHFVNNMAALLLLLSAGSSPVAGSDPELLLFKVWWWVLLLLSLWLFILVMRRFSAIASSS</sequence>
<evidence type="ECO:0000259" key="2">
    <source>
        <dbReference type="Pfam" id="PF02517"/>
    </source>
</evidence>
<dbReference type="PANTHER" id="PTHR36435:SF1">
    <property type="entry name" value="CAAX AMINO TERMINAL PROTEASE FAMILY PROTEIN"/>
    <property type="match status" value="1"/>
</dbReference>
<feature type="transmembrane region" description="Helical" evidence="1">
    <location>
        <begin position="198"/>
        <end position="226"/>
    </location>
</feature>
<accession>A0A165L735</accession>
<feature type="transmembrane region" description="Helical" evidence="1">
    <location>
        <begin position="105"/>
        <end position="130"/>
    </location>
</feature>
<name>A0A165L735_PELLU</name>
<dbReference type="GO" id="GO:0004175">
    <property type="term" value="F:endopeptidase activity"/>
    <property type="evidence" value="ECO:0007669"/>
    <property type="project" value="UniProtKB-ARBA"/>
</dbReference>
<keyword evidence="1" id="KW-1133">Transmembrane helix</keyword>
<organism evidence="3 4">
    <name type="scientific">Pelodictyon luteolum</name>
    <dbReference type="NCBI Taxonomy" id="1100"/>
    <lineage>
        <taxon>Bacteria</taxon>
        <taxon>Pseudomonadati</taxon>
        <taxon>Chlorobiota</taxon>
        <taxon>Chlorobiia</taxon>
        <taxon>Chlorobiales</taxon>
        <taxon>Chlorobiaceae</taxon>
        <taxon>Chlorobium/Pelodictyon group</taxon>
        <taxon>Pelodictyon</taxon>
    </lineage>
</organism>
<evidence type="ECO:0000313" key="4">
    <source>
        <dbReference type="Proteomes" id="UP000076481"/>
    </source>
</evidence>
<keyword evidence="1" id="KW-0472">Membrane</keyword>
<proteinExistence type="predicted"/>
<gene>
    <name evidence="3" type="ORF">A3K90_08580</name>
</gene>
<dbReference type="PANTHER" id="PTHR36435">
    <property type="entry name" value="SLR1288 PROTEIN"/>
    <property type="match status" value="1"/>
</dbReference>
<dbReference type="GO" id="GO:0080120">
    <property type="term" value="P:CAAX-box protein maturation"/>
    <property type="evidence" value="ECO:0007669"/>
    <property type="project" value="UniProtKB-ARBA"/>
</dbReference>
<dbReference type="InterPro" id="IPR052710">
    <property type="entry name" value="CAAX_protease"/>
</dbReference>
<feature type="transmembrane region" description="Helical" evidence="1">
    <location>
        <begin position="238"/>
        <end position="256"/>
    </location>
</feature>
<evidence type="ECO:0000256" key="1">
    <source>
        <dbReference type="SAM" id="Phobius"/>
    </source>
</evidence>
<dbReference type="RefSeq" id="WP_303682359.1">
    <property type="nucleotide sequence ID" value="NZ_LVWG01000035.1"/>
</dbReference>
<dbReference type="AlphaFoldDB" id="A0A165L735"/>
<keyword evidence="1" id="KW-0812">Transmembrane</keyword>